<reference evidence="2" key="2">
    <citation type="submission" date="2021-10" db="EMBL/GenBank/DDBJ databases">
        <title>Phylogenomics reveals ancestral predisposition of the termite-cultivated fungus Termitomyces towards a domesticated lifestyle.</title>
        <authorList>
            <person name="Auxier B."/>
            <person name="Grum-Grzhimaylo A."/>
            <person name="Cardenas M.E."/>
            <person name="Lodge J.D."/>
            <person name="Laessoe T."/>
            <person name="Pedersen O."/>
            <person name="Smith M.E."/>
            <person name="Kuyper T.W."/>
            <person name="Franco-Molano E.A."/>
            <person name="Baroni T.J."/>
            <person name="Aanen D.K."/>
        </authorList>
    </citation>
    <scope>NUCLEOTIDE SEQUENCE</scope>
    <source>
        <strain evidence="2">AP01</strain>
        <tissue evidence="2">Mycelium</tissue>
    </source>
</reference>
<evidence type="ECO:0000313" key="2">
    <source>
        <dbReference type="EMBL" id="KAG5634156.1"/>
    </source>
</evidence>
<comment type="caution">
    <text evidence="2">The sequence shown here is derived from an EMBL/GenBank/DDBJ whole genome shotgun (WGS) entry which is preliminary data.</text>
</comment>
<sequence length="160" mass="18399">TPITPAPFLDPVPCHKKTFRLRSLERSPSQMFTTITRTLMNQHHITRRPSQHSETLRTATPHGLSIHPRLWRMTHPRGDRCRHPTNSPTARPRRSLPHPCLHSTSPIRLQRMPTQMQDYLSAGPMAPSRSRQAPTHGKFLIIWALARGRLDLGLVRIRGR</sequence>
<proteinExistence type="predicted"/>
<evidence type="ECO:0000256" key="1">
    <source>
        <dbReference type="SAM" id="MobiDB-lite"/>
    </source>
</evidence>
<keyword evidence="3" id="KW-1185">Reference proteome</keyword>
<evidence type="ECO:0000313" key="3">
    <source>
        <dbReference type="Proteomes" id="UP000775547"/>
    </source>
</evidence>
<organism evidence="2 3">
    <name type="scientific">Asterophora parasitica</name>
    <dbReference type="NCBI Taxonomy" id="117018"/>
    <lineage>
        <taxon>Eukaryota</taxon>
        <taxon>Fungi</taxon>
        <taxon>Dikarya</taxon>
        <taxon>Basidiomycota</taxon>
        <taxon>Agaricomycotina</taxon>
        <taxon>Agaricomycetes</taxon>
        <taxon>Agaricomycetidae</taxon>
        <taxon>Agaricales</taxon>
        <taxon>Tricholomatineae</taxon>
        <taxon>Lyophyllaceae</taxon>
        <taxon>Asterophora</taxon>
    </lineage>
</organism>
<dbReference type="AlphaFoldDB" id="A0A9P7K3S0"/>
<gene>
    <name evidence="2" type="ORF">DXG03_006275</name>
</gene>
<reference evidence="2" key="1">
    <citation type="submission" date="2020-07" db="EMBL/GenBank/DDBJ databases">
        <authorList>
            <person name="Nieuwenhuis M."/>
            <person name="Van De Peppel L.J.J."/>
        </authorList>
    </citation>
    <scope>NUCLEOTIDE SEQUENCE</scope>
    <source>
        <strain evidence="2">AP01</strain>
        <tissue evidence="2">Mycelium</tissue>
    </source>
</reference>
<feature type="region of interest" description="Disordered" evidence="1">
    <location>
        <begin position="74"/>
        <end position="99"/>
    </location>
</feature>
<protein>
    <submittedName>
        <fullName evidence="2">Uncharacterized protein</fullName>
    </submittedName>
</protein>
<feature type="non-terminal residue" evidence="2">
    <location>
        <position position="1"/>
    </location>
</feature>
<dbReference type="Proteomes" id="UP000775547">
    <property type="component" value="Unassembled WGS sequence"/>
</dbReference>
<accession>A0A9P7K3S0</accession>
<feature type="non-terminal residue" evidence="2">
    <location>
        <position position="160"/>
    </location>
</feature>
<name>A0A9P7K3S0_9AGAR</name>
<dbReference type="EMBL" id="JABCKV010004012">
    <property type="protein sequence ID" value="KAG5634156.1"/>
    <property type="molecule type" value="Genomic_DNA"/>
</dbReference>